<sequence>MYSIRETIKNKKGFTLVEVTVTLSLIALTLSLLVPILSVHLSTYYDFSNYNKSTIEIKEALSLIENEISKDGEIISVVTNGVEIQKRNIYFDENKRKIKYETIFKIIKQGSTLYIQFKEGVNNFVSQPLLYEVEAFNIEENAGVIFMKIKTKDGISYEKTFDKGL</sequence>
<keyword evidence="1" id="KW-1133">Transmembrane helix</keyword>
<reference evidence="2 3" key="1">
    <citation type="submission" date="2021-03" db="EMBL/GenBank/DDBJ databases">
        <title>Genomic Encyclopedia of Type Strains, Phase IV (KMG-IV): sequencing the most valuable type-strain genomes for metagenomic binning, comparative biology and taxonomic classification.</title>
        <authorList>
            <person name="Goeker M."/>
        </authorList>
    </citation>
    <scope>NUCLEOTIDE SEQUENCE [LARGE SCALE GENOMIC DNA]</scope>
    <source>
        <strain evidence="2 3">DSM 28650</strain>
    </source>
</reference>
<evidence type="ECO:0000313" key="2">
    <source>
        <dbReference type="EMBL" id="MBP2021742.1"/>
    </source>
</evidence>
<dbReference type="Proteomes" id="UP001519308">
    <property type="component" value="Unassembled WGS sequence"/>
</dbReference>
<accession>A0ABS4K1U2</accession>
<dbReference type="InterPro" id="IPR012902">
    <property type="entry name" value="N_methyl_site"/>
</dbReference>
<keyword evidence="1" id="KW-0812">Transmembrane</keyword>
<evidence type="ECO:0000313" key="3">
    <source>
        <dbReference type="Proteomes" id="UP001519308"/>
    </source>
</evidence>
<protein>
    <submittedName>
        <fullName evidence="2">Prepilin-type N-terminal cleavage/methylation domain-containing protein</fullName>
    </submittedName>
</protein>
<dbReference type="RefSeq" id="WP_021282297.1">
    <property type="nucleotide sequence ID" value="NZ_JAGGLL010000010.1"/>
</dbReference>
<organism evidence="2 3">
    <name type="scientific">Clostridium punense</name>
    <dbReference type="NCBI Taxonomy" id="1054297"/>
    <lineage>
        <taxon>Bacteria</taxon>
        <taxon>Bacillati</taxon>
        <taxon>Bacillota</taxon>
        <taxon>Clostridia</taxon>
        <taxon>Eubacteriales</taxon>
        <taxon>Clostridiaceae</taxon>
        <taxon>Clostridium</taxon>
    </lineage>
</organism>
<dbReference type="EMBL" id="JAGGLL010000010">
    <property type="protein sequence ID" value="MBP2021742.1"/>
    <property type="molecule type" value="Genomic_DNA"/>
</dbReference>
<evidence type="ECO:0000256" key="1">
    <source>
        <dbReference type="SAM" id="Phobius"/>
    </source>
</evidence>
<name>A0ABS4K1U2_9CLOT</name>
<keyword evidence="1" id="KW-0472">Membrane</keyword>
<feature type="transmembrane region" description="Helical" evidence="1">
    <location>
        <begin position="21"/>
        <end position="45"/>
    </location>
</feature>
<comment type="caution">
    <text evidence="2">The sequence shown here is derived from an EMBL/GenBank/DDBJ whole genome shotgun (WGS) entry which is preliminary data.</text>
</comment>
<gene>
    <name evidence="2" type="ORF">J2Z44_001538</name>
</gene>
<dbReference type="PROSITE" id="PS00409">
    <property type="entry name" value="PROKAR_NTER_METHYL"/>
    <property type="match status" value="1"/>
</dbReference>
<proteinExistence type="predicted"/>
<dbReference type="Pfam" id="PF07963">
    <property type="entry name" value="N_methyl"/>
    <property type="match status" value="1"/>
</dbReference>
<dbReference type="NCBIfam" id="TIGR02532">
    <property type="entry name" value="IV_pilin_GFxxxE"/>
    <property type="match status" value="1"/>
</dbReference>
<keyword evidence="3" id="KW-1185">Reference proteome</keyword>